<dbReference type="PANTHER" id="PTHR42794">
    <property type="entry name" value="HEMIN IMPORT ATP-BINDING PROTEIN HMUV"/>
    <property type="match status" value="1"/>
</dbReference>
<dbReference type="InterPro" id="IPR003439">
    <property type="entry name" value="ABC_transporter-like_ATP-bd"/>
</dbReference>
<sequence length="256" mass="27621">MTALLQASRLTVRIGDREVCRDLELQLQPGERLAILGRNGAGKSTLLSTLAGLRPAQGGEVRLQGRSYSELGPRAAARQRGWMAQTQADAFASSVLETALAGRHPHLGRWDWESGADAELARAALARVGLTGMEQRETPSLSGGERQRLAIATLLTQAPDLYLLDEPLAHLDLSHQITALELFAGLARERGAGVVMVLHDPGLAARYCDRALLLQGDGTWESGPVAEILTAAHLSRLYGHPLREVEDGGSRWFIPC</sequence>
<dbReference type="Pfam" id="PF00005">
    <property type="entry name" value="ABC_tran"/>
    <property type="match status" value="1"/>
</dbReference>
<gene>
    <name evidence="8" type="ORF">EV678_2598</name>
</gene>
<dbReference type="SUPFAM" id="SSF52540">
    <property type="entry name" value="P-loop containing nucleoside triphosphate hydrolases"/>
    <property type="match status" value="1"/>
</dbReference>
<keyword evidence="4 8" id="KW-0067">ATP-binding</keyword>
<dbReference type="PANTHER" id="PTHR42794:SF1">
    <property type="entry name" value="HEMIN IMPORT ATP-BINDING PROTEIN HMUV"/>
    <property type="match status" value="1"/>
</dbReference>
<dbReference type="Proteomes" id="UP000292136">
    <property type="component" value="Unassembled WGS sequence"/>
</dbReference>
<evidence type="ECO:0000313" key="8">
    <source>
        <dbReference type="EMBL" id="RZT76716.1"/>
    </source>
</evidence>
<name>A0ABY0INC7_9RHOO</name>
<organism evidence="8 9">
    <name type="scientific">Azospira oryzae</name>
    <dbReference type="NCBI Taxonomy" id="146939"/>
    <lineage>
        <taxon>Bacteria</taxon>
        <taxon>Pseudomonadati</taxon>
        <taxon>Pseudomonadota</taxon>
        <taxon>Betaproteobacteria</taxon>
        <taxon>Rhodocyclales</taxon>
        <taxon>Rhodocyclaceae</taxon>
        <taxon>Azospira</taxon>
    </lineage>
</organism>
<accession>A0ABY0INC7</accession>
<keyword evidence="2" id="KW-0472">Membrane</keyword>
<dbReference type="GO" id="GO:0005524">
    <property type="term" value="F:ATP binding"/>
    <property type="evidence" value="ECO:0007669"/>
    <property type="project" value="UniProtKB-KW"/>
</dbReference>
<keyword evidence="5" id="KW-1278">Translocase</keyword>
<reference evidence="8 9" key="1">
    <citation type="submission" date="2019-02" db="EMBL/GenBank/DDBJ databases">
        <title>Genomic Encyclopedia of Type Strains, Phase IV (KMG-IV): sequencing the most valuable type-strain genomes for metagenomic binning, comparative biology and taxonomic classification.</title>
        <authorList>
            <person name="Goeker M."/>
        </authorList>
    </citation>
    <scope>NUCLEOTIDE SEQUENCE [LARGE SCALE GENOMIC DNA]</scope>
    <source>
        <strain evidence="8 9">DSM 21223</strain>
    </source>
</reference>
<keyword evidence="1" id="KW-0813">Transport</keyword>
<dbReference type="SMART" id="SM00382">
    <property type="entry name" value="AAA"/>
    <property type="match status" value="1"/>
</dbReference>
<dbReference type="EMBL" id="SHKM01000002">
    <property type="protein sequence ID" value="RZT76716.1"/>
    <property type="molecule type" value="Genomic_DNA"/>
</dbReference>
<keyword evidence="3" id="KW-0547">Nucleotide-binding</keyword>
<dbReference type="RefSeq" id="WP_130459809.1">
    <property type="nucleotide sequence ID" value="NZ_SHKM01000002.1"/>
</dbReference>
<keyword evidence="2" id="KW-1003">Cell membrane</keyword>
<proteinExistence type="predicted"/>
<evidence type="ECO:0000313" key="9">
    <source>
        <dbReference type="Proteomes" id="UP000292136"/>
    </source>
</evidence>
<evidence type="ECO:0000259" key="7">
    <source>
        <dbReference type="PROSITE" id="PS50893"/>
    </source>
</evidence>
<comment type="caution">
    <text evidence="8">The sequence shown here is derived from an EMBL/GenBank/DDBJ whole genome shotgun (WGS) entry which is preliminary data.</text>
</comment>
<keyword evidence="9" id="KW-1185">Reference proteome</keyword>
<evidence type="ECO:0000256" key="4">
    <source>
        <dbReference type="ARBA" id="ARBA00022840"/>
    </source>
</evidence>
<comment type="function">
    <text evidence="6">Part of the ABC transporter complex HmuTUV involved in hemin import. Responsible for energy coupling to the transport system.</text>
</comment>
<protein>
    <submittedName>
        <fullName evidence="8">Iron complex transport system ATP-binding protein</fullName>
    </submittedName>
</protein>
<dbReference type="PROSITE" id="PS00211">
    <property type="entry name" value="ABC_TRANSPORTER_1"/>
    <property type="match status" value="1"/>
</dbReference>
<feature type="domain" description="ABC transporter" evidence="7">
    <location>
        <begin position="5"/>
        <end position="241"/>
    </location>
</feature>
<evidence type="ECO:0000256" key="1">
    <source>
        <dbReference type="ARBA" id="ARBA00022448"/>
    </source>
</evidence>
<dbReference type="InterPro" id="IPR017871">
    <property type="entry name" value="ABC_transporter-like_CS"/>
</dbReference>
<evidence type="ECO:0000256" key="2">
    <source>
        <dbReference type="ARBA" id="ARBA00022475"/>
    </source>
</evidence>
<dbReference type="Gene3D" id="3.40.50.300">
    <property type="entry name" value="P-loop containing nucleotide triphosphate hydrolases"/>
    <property type="match status" value="1"/>
</dbReference>
<dbReference type="InterPro" id="IPR003593">
    <property type="entry name" value="AAA+_ATPase"/>
</dbReference>
<evidence type="ECO:0000256" key="5">
    <source>
        <dbReference type="ARBA" id="ARBA00022967"/>
    </source>
</evidence>
<dbReference type="InterPro" id="IPR027417">
    <property type="entry name" value="P-loop_NTPase"/>
</dbReference>
<dbReference type="CDD" id="cd03214">
    <property type="entry name" value="ABC_Iron-Siderophores_B12_Hemin"/>
    <property type="match status" value="1"/>
</dbReference>
<dbReference type="PROSITE" id="PS50893">
    <property type="entry name" value="ABC_TRANSPORTER_2"/>
    <property type="match status" value="1"/>
</dbReference>
<evidence type="ECO:0000256" key="6">
    <source>
        <dbReference type="ARBA" id="ARBA00037066"/>
    </source>
</evidence>
<evidence type="ECO:0000256" key="3">
    <source>
        <dbReference type="ARBA" id="ARBA00022741"/>
    </source>
</evidence>